<accession>A0A0Z8IV46</accession>
<dbReference type="Gene3D" id="3.90.550.10">
    <property type="entry name" value="Spore Coat Polysaccharide Biosynthesis Protein SpsA, Chain A"/>
    <property type="match status" value="1"/>
</dbReference>
<dbReference type="PANTHER" id="PTHR43630">
    <property type="entry name" value="POLY-BETA-1,6-N-ACETYL-D-GLUCOSAMINE SYNTHASE"/>
    <property type="match status" value="1"/>
</dbReference>
<name>A0A0Z8IV46_STRSU</name>
<dbReference type="EMBL" id="FIMD01000003">
    <property type="protein sequence ID" value="CYX52294.1"/>
    <property type="molecule type" value="Genomic_DNA"/>
</dbReference>
<evidence type="ECO:0000259" key="4">
    <source>
        <dbReference type="Pfam" id="PF00535"/>
    </source>
</evidence>
<dbReference type="Proteomes" id="UP000075182">
    <property type="component" value="Unassembled WGS sequence"/>
</dbReference>
<keyword evidence="2" id="KW-0328">Glycosyltransferase</keyword>
<evidence type="ECO:0000313" key="5">
    <source>
        <dbReference type="EMBL" id="CYX52294.1"/>
    </source>
</evidence>
<protein>
    <submittedName>
        <fullName evidence="5">Cell wall biosynthesis glycosyltransferase</fullName>
    </submittedName>
</protein>
<dbReference type="InterPro" id="IPR001173">
    <property type="entry name" value="Glyco_trans_2-like"/>
</dbReference>
<gene>
    <name evidence="5" type="ORF">ERS132536_00622</name>
</gene>
<reference evidence="5 6" key="1">
    <citation type="submission" date="2016-02" db="EMBL/GenBank/DDBJ databases">
        <authorList>
            <consortium name="Pathogen Informatics"/>
        </authorList>
    </citation>
    <scope>NUCLEOTIDE SEQUENCE [LARGE SCALE GENOMIC DNA]</scope>
    <source>
        <strain evidence="5 6">SS999</strain>
    </source>
</reference>
<organism evidence="5 6">
    <name type="scientific">Streptococcus suis</name>
    <dbReference type="NCBI Taxonomy" id="1307"/>
    <lineage>
        <taxon>Bacteria</taxon>
        <taxon>Bacillati</taxon>
        <taxon>Bacillota</taxon>
        <taxon>Bacilli</taxon>
        <taxon>Lactobacillales</taxon>
        <taxon>Streptococcaceae</taxon>
        <taxon>Streptococcus</taxon>
    </lineage>
</organism>
<evidence type="ECO:0000256" key="1">
    <source>
        <dbReference type="ARBA" id="ARBA00006739"/>
    </source>
</evidence>
<feature type="domain" description="Glycosyltransferase 2-like" evidence="4">
    <location>
        <begin position="5"/>
        <end position="50"/>
    </location>
</feature>
<dbReference type="GO" id="GO:0016757">
    <property type="term" value="F:glycosyltransferase activity"/>
    <property type="evidence" value="ECO:0007669"/>
    <property type="project" value="UniProtKB-KW"/>
</dbReference>
<sequence length="51" mass="5582">MTLLSIAIPSYNSEAYLHYCVHSLVMGGDKVEILIINDGSTDRTQEIAEGL</sequence>
<dbReference type="AlphaFoldDB" id="A0A0Z8IV46"/>
<evidence type="ECO:0000256" key="3">
    <source>
        <dbReference type="ARBA" id="ARBA00022679"/>
    </source>
</evidence>
<keyword evidence="3 5" id="KW-0808">Transferase</keyword>
<evidence type="ECO:0000256" key="2">
    <source>
        <dbReference type="ARBA" id="ARBA00022676"/>
    </source>
</evidence>
<dbReference type="PANTHER" id="PTHR43630:SF1">
    <property type="entry name" value="POLY-BETA-1,6-N-ACETYL-D-GLUCOSAMINE SYNTHASE"/>
    <property type="match status" value="1"/>
</dbReference>
<dbReference type="Pfam" id="PF00535">
    <property type="entry name" value="Glycos_transf_2"/>
    <property type="match status" value="1"/>
</dbReference>
<dbReference type="InterPro" id="IPR029044">
    <property type="entry name" value="Nucleotide-diphossugar_trans"/>
</dbReference>
<comment type="similarity">
    <text evidence="1">Belongs to the glycosyltransferase 2 family.</text>
</comment>
<proteinExistence type="inferred from homology"/>
<evidence type="ECO:0000313" key="6">
    <source>
        <dbReference type="Proteomes" id="UP000075182"/>
    </source>
</evidence>
<dbReference type="SUPFAM" id="SSF53448">
    <property type="entry name" value="Nucleotide-diphospho-sugar transferases"/>
    <property type="match status" value="1"/>
</dbReference>
<dbReference type="CDD" id="cd00761">
    <property type="entry name" value="Glyco_tranf_GTA_type"/>
    <property type="match status" value="1"/>
</dbReference>